<evidence type="ECO:0000256" key="5">
    <source>
        <dbReference type="ARBA" id="ARBA00023130"/>
    </source>
</evidence>
<evidence type="ECO:0000256" key="3">
    <source>
        <dbReference type="ARBA" id="ARBA00022859"/>
    </source>
</evidence>
<dbReference type="PANTHER" id="PTHR19944:SF99">
    <property type="entry name" value="HLA CLASS II HISTOCOMPATIBILITY ANTIGEN, DRB1 BETA CHAIN"/>
    <property type="match status" value="1"/>
</dbReference>
<evidence type="ECO:0000256" key="2">
    <source>
        <dbReference type="ARBA" id="ARBA00022692"/>
    </source>
</evidence>
<evidence type="ECO:0000256" key="8">
    <source>
        <dbReference type="ARBA" id="ARBA00023180"/>
    </source>
</evidence>
<keyword evidence="6" id="KW-0472">Membrane</keyword>
<keyword evidence="5" id="KW-1064">Adaptive immunity</keyword>
<keyword evidence="4" id="KW-1133">Transmembrane helix</keyword>
<dbReference type="GO" id="GO:0002504">
    <property type="term" value="P:antigen processing and presentation of peptide or polysaccharide antigen via MHC class II"/>
    <property type="evidence" value="ECO:0007669"/>
    <property type="project" value="UniProtKB-KW"/>
</dbReference>
<dbReference type="InterPro" id="IPR000353">
    <property type="entry name" value="MHC_II_b_N"/>
</dbReference>
<evidence type="ECO:0000313" key="12">
    <source>
        <dbReference type="Proteomes" id="UP000542358"/>
    </source>
</evidence>
<gene>
    <name evidence="11" type="primary">Hb2l_2</name>
    <name evidence="11" type="ORF">OREARF_R15453</name>
</gene>
<keyword evidence="7" id="KW-1015">Disulfide bond</keyword>
<dbReference type="SUPFAM" id="SSF54452">
    <property type="entry name" value="MHC antigen-recognition domain"/>
    <property type="match status" value="1"/>
</dbReference>
<keyword evidence="8" id="KW-0325">Glycoprotein</keyword>
<evidence type="ECO:0000256" key="9">
    <source>
        <dbReference type="ARBA" id="ARBA00023182"/>
    </source>
</evidence>
<evidence type="ECO:0000259" key="10">
    <source>
        <dbReference type="SMART" id="SM00921"/>
    </source>
</evidence>
<evidence type="ECO:0000256" key="7">
    <source>
        <dbReference type="ARBA" id="ARBA00023157"/>
    </source>
</evidence>
<dbReference type="Proteomes" id="UP000542358">
    <property type="component" value="Unassembled WGS sequence"/>
</dbReference>
<dbReference type="GO" id="GO:0042613">
    <property type="term" value="C:MHC class II protein complex"/>
    <property type="evidence" value="ECO:0007669"/>
    <property type="project" value="UniProtKB-KW"/>
</dbReference>
<dbReference type="SMART" id="SM00921">
    <property type="entry name" value="MHC_II_beta"/>
    <property type="match status" value="1"/>
</dbReference>
<keyword evidence="2" id="KW-0812">Transmembrane</keyword>
<feature type="domain" description="MHC class II beta chain N-terminal" evidence="10">
    <location>
        <begin position="18"/>
        <end position="92"/>
    </location>
</feature>
<evidence type="ECO:0000256" key="1">
    <source>
        <dbReference type="ARBA" id="ARBA00004479"/>
    </source>
</evidence>
<organism evidence="11 12">
    <name type="scientific">Oreocharis arfaki</name>
    <name type="common">tit berrypecker</name>
    <dbReference type="NCBI Taxonomy" id="979223"/>
    <lineage>
        <taxon>Eukaryota</taxon>
        <taxon>Metazoa</taxon>
        <taxon>Chordata</taxon>
        <taxon>Craniata</taxon>
        <taxon>Vertebrata</taxon>
        <taxon>Euteleostomi</taxon>
        <taxon>Archelosauria</taxon>
        <taxon>Archosauria</taxon>
        <taxon>Dinosauria</taxon>
        <taxon>Saurischia</taxon>
        <taxon>Theropoda</taxon>
        <taxon>Coelurosauria</taxon>
        <taxon>Aves</taxon>
        <taxon>Neognathae</taxon>
        <taxon>Neoaves</taxon>
        <taxon>Telluraves</taxon>
        <taxon>Australaves</taxon>
        <taxon>Passeriformes</taxon>
        <taxon>Passeroidea</taxon>
        <taxon>Paramythiidae</taxon>
        <taxon>Oreocharis</taxon>
    </lineage>
</organism>
<dbReference type="FunFam" id="3.10.320.10:FF:000001">
    <property type="entry name" value="HLA class II histocompatibility antigen, DRB1-1 beta chain"/>
    <property type="match status" value="1"/>
</dbReference>
<dbReference type="EMBL" id="VZRR01005858">
    <property type="protein sequence ID" value="NWW06384.1"/>
    <property type="molecule type" value="Genomic_DNA"/>
</dbReference>
<reference evidence="11 12" key="1">
    <citation type="submission" date="2019-09" db="EMBL/GenBank/DDBJ databases">
        <title>Bird 10,000 Genomes (B10K) Project - Family phase.</title>
        <authorList>
            <person name="Zhang G."/>
        </authorList>
    </citation>
    <scope>NUCLEOTIDE SEQUENCE [LARGE SCALE GENOMIC DNA]</scope>
    <source>
        <strain evidence="11">B10K-DU-029-42</strain>
        <tissue evidence="11">Muscle</tissue>
    </source>
</reference>
<evidence type="ECO:0000256" key="6">
    <source>
        <dbReference type="ARBA" id="ARBA00023136"/>
    </source>
</evidence>
<evidence type="ECO:0000256" key="4">
    <source>
        <dbReference type="ARBA" id="ARBA00022989"/>
    </source>
</evidence>
<dbReference type="Pfam" id="PF00969">
    <property type="entry name" value="MHC_II_beta"/>
    <property type="match status" value="1"/>
</dbReference>
<name>A0A7K6K2J7_9PASE</name>
<evidence type="ECO:0000313" key="11">
    <source>
        <dbReference type="EMBL" id="NWW06384.1"/>
    </source>
</evidence>
<proteinExistence type="predicted"/>
<feature type="non-terminal residue" evidence="11">
    <location>
        <position position="98"/>
    </location>
</feature>
<dbReference type="Gene3D" id="3.10.320.10">
    <property type="entry name" value="Class II Histocompatibility Antigen, M Beta Chain, Chain B, domain 1"/>
    <property type="match status" value="1"/>
</dbReference>
<keyword evidence="12" id="KW-1185">Reference proteome</keyword>
<feature type="non-terminal residue" evidence="11">
    <location>
        <position position="1"/>
    </location>
</feature>
<sequence length="98" mass="11625">PPDLSPTHTGVFQYMLKGECHFINGTERVRFVVRLIYNRQQFVHFYSDVGHYVRDPSYGEKQARYCNSAPELMEYTRGDVETYCRHNYELFTPFSMEG</sequence>
<dbReference type="GO" id="GO:0002250">
    <property type="term" value="P:adaptive immune response"/>
    <property type="evidence" value="ECO:0007669"/>
    <property type="project" value="UniProtKB-KW"/>
</dbReference>
<comment type="subcellular location">
    <subcellularLocation>
        <location evidence="1">Membrane</location>
        <topology evidence="1">Single-pass type I membrane protein</topology>
    </subcellularLocation>
</comment>
<dbReference type="InterPro" id="IPR014745">
    <property type="entry name" value="MHC_II_a/b_N"/>
</dbReference>
<keyword evidence="9" id="KW-0491">MHC II</keyword>
<comment type="caution">
    <text evidence="11">The sequence shown here is derived from an EMBL/GenBank/DDBJ whole genome shotgun (WGS) entry which is preliminary data.</text>
</comment>
<accession>A0A7K6K2J7</accession>
<protein>
    <submittedName>
        <fullName evidence="11">HB2L protein</fullName>
    </submittedName>
</protein>
<dbReference type="InterPro" id="IPR050160">
    <property type="entry name" value="MHC/Immunoglobulin"/>
</dbReference>
<dbReference type="InterPro" id="IPR011162">
    <property type="entry name" value="MHC_I/II-like_Ag-recog"/>
</dbReference>
<dbReference type="PANTHER" id="PTHR19944">
    <property type="entry name" value="MHC CLASS II-RELATED"/>
    <property type="match status" value="1"/>
</dbReference>
<keyword evidence="3" id="KW-0391">Immunity</keyword>
<dbReference type="AlphaFoldDB" id="A0A7K6K2J7"/>